<gene>
    <name evidence="1" type="ORF">O0V09_08230</name>
</gene>
<proteinExistence type="predicted"/>
<name>A0A9J6RKF1_9GAMM</name>
<dbReference type="AlphaFoldDB" id="A0A9J6RKF1"/>
<organism evidence="1 2">
    <name type="scientific">Dasania phycosphaerae</name>
    <dbReference type="NCBI Taxonomy" id="2950436"/>
    <lineage>
        <taxon>Bacteria</taxon>
        <taxon>Pseudomonadati</taxon>
        <taxon>Pseudomonadota</taxon>
        <taxon>Gammaproteobacteria</taxon>
        <taxon>Cellvibrionales</taxon>
        <taxon>Spongiibacteraceae</taxon>
        <taxon>Dasania</taxon>
    </lineage>
</organism>
<evidence type="ECO:0000313" key="2">
    <source>
        <dbReference type="Proteomes" id="UP001069090"/>
    </source>
</evidence>
<evidence type="ECO:0000313" key="1">
    <source>
        <dbReference type="EMBL" id="MCZ0865182.1"/>
    </source>
</evidence>
<accession>A0A9J6RKF1</accession>
<reference evidence="1 2" key="1">
    <citation type="submission" date="2022-12" db="EMBL/GenBank/DDBJ databases">
        <title>Dasania phycosphaerae sp. nov., isolated from particulate material of the south coast of Korea.</title>
        <authorList>
            <person name="Jiang Y."/>
        </authorList>
    </citation>
    <scope>NUCLEOTIDE SEQUENCE [LARGE SCALE GENOMIC DNA]</scope>
    <source>
        <strain evidence="1 2">GY-19</strain>
    </source>
</reference>
<comment type="caution">
    <text evidence="1">The sequence shown here is derived from an EMBL/GenBank/DDBJ whole genome shotgun (WGS) entry which is preliminary data.</text>
</comment>
<dbReference type="Proteomes" id="UP001069090">
    <property type="component" value="Unassembled WGS sequence"/>
</dbReference>
<keyword evidence="2" id="KW-1185">Reference proteome</keyword>
<sequence length="107" mass="11463">MLVVLIALQSVLAVADSHEEHHSDTDPQGIYHSFADTEDGNSIADQLDGGLSSADSIDCHHNHCPHFNSIVAPTFSHVSAKGKVRLLSLIGVKPNYIPSSLDRPPQA</sequence>
<protein>
    <submittedName>
        <fullName evidence="1">Uncharacterized protein</fullName>
    </submittedName>
</protein>
<dbReference type="RefSeq" id="WP_258331331.1">
    <property type="nucleotide sequence ID" value="NZ_JAPTGG010000005.1"/>
</dbReference>
<dbReference type="EMBL" id="JAPTGG010000005">
    <property type="protein sequence ID" value="MCZ0865182.1"/>
    <property type="molecule type" value="Genomic_DNA"/>
</dbReference>